<evidence type="ECO:0000313" key="3">
    <source>
        <dbReference type="EMBL" id="MBB3763366.1"/>
    </source>
</evidence>
<dbReference type="EMBL" id="JACICF010000001">
    <property type="protein sequence ID" value="MBB3763366.1"/>
    <property type="molecule type" value="Genomic_DNA"/>
</dbReference>
<comment type="similarity">
    <text evidence="1">Belongs to the short-chain dehydrogenases/reductases (SDR) family.</text>
</comment>
<dbReference type="Pfam" id="PF13561">
    <property type="entry name" value="adh_short_C2"/>
    <property type="match status" value="1"/>
</dbReference>
<sequence>MSTDAKPLALVTGARCRVGRRLSERLIAEGWDVIAHVRRPDDEVAEGARAVAGDLADPAIGEKLLDAAGAPLDLLVNNAARFAPDSLDAFSTDEFAAHMAVNLQAPALLTQAMAKRHPEGHRAAIINILDAKLASPNPDFLSYTLSKSGLAALADIAARALAPKGIRVNGIAPALMLQSAGQGPDDFKRVHALNPLGHGVEPDELVDAVLYLARAPGVTGQTLILDAGQRFMALPRDVQYLEKE</sequence>
<dbReference type="InterPro" id="IPR036291">
    <property type="entry name" value="NAD(P)-bd_dom_sf"/>
</dbReference>
<dbReference type="PRINTS" id="PR00081">
    <property type="entry name" value="GDHRDH"/>
</dbReference>
<comment type="caution">
    <text evidence="3">The sequence shown here is derived from an EMBL/GenBank/DDBJ whole genome shotgun (WGS) entry which is preliminary data.</text>
</comment>
<dbReference type="PANTHER" id="PTHR43639:SF1">
    <property type="entry name" value="SHORT-CHAIN DEHYDROGENASE_REDUCTASE FAMILY PROTEIN"/>
    <property type="match status" value="1"/>
</dbReference>
<evidence type="ECO:0000256" key="2">
    <source>
        <dbReference type="ARBA" id="ARBA00023002"/>
    </source>
</evidence>
<name>A0A839YWF9_9SPHN</name>
<dbReference type="RefSeq" id="WP_183932719.1">
    <property type="nucleotide sequence ID" value="NZ_JACICF010000001.1"/>
</dbReference>
<dbReference type="GO" id="GO:0016491">
    <property type="term" value="F:oxidoreductase activity"/>
    <property type="evidence" value="ECO:0007669"/>
    <property type="project" value="UniProtKB-KW"/>
</dbReference>
<protein>
    <submittedName>
        <fullName evidence="3">NAD(P)-dependent dehydrogenase (Short-subunit alcohol dehydrogenase family)</fullName>
    </submittedName>
</protein>
<proteinExistence type="inferred from homology"/>
<accession>A0A839YWF9</accession>
<keyword evidence="2" id="KW-0560">Oxidoreductase</keyword>
<evidence type="ECO:0000313" key="4">
    <source>
        <dbReference type="Proteomes" id="UP000578569"/>
    </source>
</evidence>
<reference evidence="3 4" key="1">
    <citation type="submission" date="2020-08" db="EMBL/GenBank/DDBJ databases">
        <title>Genomic Encyclopedia of Type Strains, Phase IV (KMG-IV): sequencing the most valuable type-strain genomes for metagenomic binning, comparative biology and taxonomic classification.</title>
        <authorList>
            <person name="Goeker M."/>
        </authorList>
    </citation>
    <scope>NUCLEOTIDE SEQUENCE [LARGE SCALE GENOMIC DNA]</scope>
    <source>
        <strain evidence="3 4">DSM 24194</strain>
    </source>
</reference>
<dbReference type="Gene3D" id="3.40.50.720">
    <property type="entry name" value="NAD(P)-binding Rossmann-like Domain"/>
    <property type="match status" value="1"/>
</dbReference>
<dbReference type="SUPFAM" id="SSF51735">
    <property type="entry name" value="NAD(P)-binding Rossmann-fold domains"/>
    <property type="match status" value="1"/>
</dbReference>
<keyword evidence="4" id="KW-1185">Reference proteome</keyword>
<organism evidence="3 4">
    <name type="scientific">Sphingomicrobium lutaoense</name>
    <dbReference type="NCBI Taxonomy" id="515949"/>
    <lineage>
        <taxon>Bacteria</taxon>
        <taxon>Pseudomonadati</taxon>
        <taxon>Pseudomonadota</taxon>
        <taxon>Alphaproteobacteria</taxon>
        <taxon>Sphingomonadales</taxon>
        <taxon>Sphingomonadaceae</taxon>
        <taxon>Sphingomicrobium</taxon>
    </lineage>
</organism>
<dbReference type="AlphaFoldDB" id="A0A839YWF9"/>
<dbReference type="InterPro" id="IPR002347">
    <property type="entry name" value="SDR_fam"/>
</dbReference>
<dbReference type="Proteomes" id="UP000578569">
    <property type="component" value="Unassembled WGS sequence"/>
</dbReference>
<evidence type="ECO:0000256" key="1">
    <source>
        <dbReference type="ARBA" id="ARBA00006484"/>
    </source>
</evidence>
<dbReference type="PANTHER" id="PTHR43639">
    <property type="entry name" value="OXIDOREDUCTASE, SHORT-CHAIN DEHYDROGENASE/REDUCTASE FAMILY (AFU_ORTHOLOGUE AFUA_5G02870)"/>
    <property type="match status" value="1"/>
</dbReference>
<gene>
    <name evidence="3" type="ORF">FHS50_000389</name>
</gene>